<dbReference type="Gene3D" id="3.40.50.300">
    <property type="entry name" value="P-loop containing nucleotide triphosphate hydrolases"/>
    <property type="match status" value="1"/>
</dbReference>
<proteinExistence type="inferred from homology"/>
<dbReference type="STRING" id="540747.SAMN04488031_11493"/>
<evidence type="ECO:0000313" key="5">
    <source>
        <dbReference type="EMBL" id="KRS15885.1"/>
    </source>
</evidence>
<dbReference type="InterPro" id="IPR027417">
    <property type="entry name" value="P-loop_NTPase"/>
</dbReference>
<reference evidence="6 8" key="2">
    <citation type="submission" date="2018-08" db="EMBL/GenBank/DDBJ databases">
        <title>Genetic Globetrotter - A new plasmid hitch-hiking vast phylogenetic and geographic distances.</title>
        <authorList>
            <person name="Vollmers J."/>
            <person name="Petersen J."/>
        </authorList>
    </citation>
    <scope>NUCLEOTIDE SEQUENCE [LARGE SCALE GENOMIC DNA]</scope>
    <source>
        <strain evidence="6 8">DSM 26383</strain>
    </source>
</reference>
<dbReference type="Pfam" id="PF00685">
    <property type="entry name" value="Sulfotransfer_1"/>
    <property type="match status" value="1"/>
</dbReference>
<feature type="domain" description="Sulfotransferase" evidence="4">
    <location>
        <begin position="8"/>
        <end position="274"/>
    </location>
</feature>
<keyword evidence="7" id="KW-1185">Reference proteome</keyword>
<keyword evidence="2 5" id="KW-0808">Transferase</keyword>
<dbReference type="Proteomes" id="UP000051401">
    <property type="component" value="Unassembled WGS sequence"/>
</dbReference>
<gene>
    <name evidence="6" type="ORF">RIdsm_02190</name>
    <name evidence="5" type="ORF">XM52_21585</name>
</gene>
<evidence type="ECO:0000256" key="2">
    <source>
        <dbReference type="ARBA" id="ARBA00022679"/>
    </source>
</evidence>
<dbReference type="GO" id="GO:0008146">
    <property type="term" value="F:sulfotransferase activity"/>
    <property type="evidence" value="ECO:0007669"/>
    <property type="project" value="InterPro"/>
</dbReference>
<evidence type="ECO:0000313" key="6">
    <source>
        <dbReference type="EMBL" id="QEW26391.1"/>
    </source>
</evidence>
<feature type="region of interest" description="Disordered" evidence="3">
    <location>
        <begin position="228"/>
        <end position="249"/>
    </location>
</feature>
<dbReference type="OrthoDB" id="9804504at2"/>
<evidence type="ECO:0000313" key="8">
    <source>
        <dbReference type="Proteomes" id="UP000325785"/>
    </source>
</evidence>
<dbReference type="KEGG" id="rid:RIdsm_02190"/>
<dbReference type="PANTHER" id="PTHR11783">
    <property type="entry name" value="SULFOTRANSFERASE SULT"/>
    <property type="match status" value="1"/>
</dbReference>
<dbReference type="RefSeq" id="WP_057819444.1">
    <property type="nucleotide sequence ID" value="NZ_CP031598.1"/>
</dbReference>
<evidence type="ECO:0000313" key="7">
    <source>
        <dbReference type="Proteomes" id="UP000051401"/>
    </source>
</evidence>
<dbReference type="SUPFAM" id="SSF52540">
    <property type="entry name" value="P-loop containing nucleoside triphosphate hydrolases"/>
    <property type="match status" value="1"/>
</dbReference>
<dbReference type="PATRIC" id="fig|540747.5.peg.2088"/>
<sequence>MSAPKSIIWLASYPKSGNTWTRIFLANYLMNSDKPVPINQVHRFGMGDSIPRMYQMVAGRQIDVRDYQETLKLRDKVLAGIVANKADVNFVKTHNVRAEAFGVTLIPDRFTKSAIYIIRNPLDMLVSFARHYGLSHQDTATAIARSDHANSADGTTVTQFLGSWSEHVASWTENMPYPVCVLRYEDMLAKPEESFGKVLSHIGIPNDPARLDKAIRFSSFDELSKQEQDGGFVESSPKNERFFSKGKSGQWQSELSPEIVEQVKSDHHKYMKKYGYLDE</sequence>
<dbReference type="EMBL" id="LAXI01000018">
    <property type="protein sequence ID" value="KRS15885.1"/>
    <property type="molecule type" value="Genomic_DNA"/>
</dbReference>
<accession>A0A0T5P3Y2</accession>
<name>A0A0T5P3Y2_9RHOB</name>
<evidence type="ECO:0000256" key="1">
    <source>
        <dbReference type="ARBA" id="ARBA00005771"/>
    </source>
</evidence>
<dbReference type="EMBL" id="CP031598">
    <property type="protein sequence ID" value="QEW26391.1"/>
    <property type="molecule type" value="Genomic_DNA"/>
</dbReference>
<dbReference type="InterPro" id="IPR000863">
    <property type="entry name" value="Sulfotransferase_dom"/>
</dbReference>
<comment type="similarity">
    <text evidence="1">Belongs to the sulfotransferase 1 family.</text>
</comment>
<evidence type="ECO:0000259" key="4">
    <source>
        <dbReference type="Pfam" id="PF00685"/>
    </source>
</evidence>
<evidence type="ECO:0000256" key="3">
    <source>
        <dbReference type="SAM" id="MobiDB-lite"/>
    </source>
</evidence>
<protein>
    <submittedName>
        <fullName evidence="5 6">Sulfotransferase</fullName>
    </submittedName>
</protein>
<dbReference type="Proteomes" id="UP000325785">
    <property type="component" value="Chromosome"/>
</dbReference>
<reference evidence="5 7" key="1">
    <citation type="submission" date="2015-04" db="EMBL/GenBank/DDBJ databases">
        <title>The draft genome sequence of Roseovarius indicus B108T.</title>
        <authorList>
            <person name="Li G."/>
            <person name="Lai Q."/>
            <person name="Shao Z."/>
            <person name="Yan P."/>
        </authorList>
    </citation>
    <scope>NUCLEOTIDE SEQUENCE [LARGE SCALE GENOMIC DNA]</scope>
    <source>
        <strain evidence="5 7">B108</strain>
    </source>
</reference>
<organism evidence="5 7">
    <name type="scientific">Roseovarius indicus</name>
    <dbReference type="NCBI Taxonomy" id="540747"/>
    <lineage>
        <taxon>Bacteria</taxon>
        <taxon>Pseudomonadati</taxon>
        <taxon>Pseudomonadota</taxon>
        <taxon>Alphaproteobacteria</taxon>
        <taxon>Rhodobacterales</taxon>
        <taxon>Roseobacteraceae</taxon>
        <taxon>Roseovarius</taxon>
    </lineage>
</organism>
<dbReference type="AlphaFoldDB" id="A0A0T5P3Y2"/>